<accession>A0A814CBK8</accession>
<sequence length="133" mass="15504">MSHSEGLNRRLKLKQNELSLNRKIKLVQEVSTRCHSTLDMLESILLNEDPLKSISIVSANDIFENVPSDEEFDFIYEIYWLSQPLKELTVFFSGCYVTTSVLHPSIYKMVNKTLPEMTFKDNNINKIFETVLR</sequence>
<comment type="caution">
    <text evidence="1">The sequence shown here is derived from an EMBL/GenBank/DDBJ whole genome shotgun (WGS) entry which is preliminary data.</text>
</comment>
<dbReference type="AlphaFoldDB" id="A0A814CBK8"/>
<reference evidence="1" key="1">
    <citation type="submission" date="2021-02" db="EMBL/GenBank/DDBJ databases">
        <authorList>
            <person name="Nowell W R."/>
        </authorList>
    </citation>
    <scope>NUCLEOTIDE SEQUENCE</scope>
    <source>
        <strain evidence="1">Ploen Becks lab</strain>
    </source>
</reference>
<keyword evidence="2" id="KW-1185">Reference proteome</keyword>
<dbReference type="EMBL" id="CAJNOC010002562">
    <property type="protein sequence ID" value="CAF0940291.1"/>
    <property type="molecule type" value="Genomic_DNA"/>
</dbReference>
<gene>
    <name evidence="1" type="ORF">OXX778_LOCUS13391</name>
</gene>
<dbReference type="Proteomes" id="UP000663879">
    <property type="component" value="Unassembled WGS sequence"/>
</dbReference>
<dbReference type="OrthoDB" id="6765595at2759"/>
<proteinExistence type="predicted"/>
<organism evidence="1 2">
    <name type="scientific">Brachionus calyciflorus</name>
    <dbReference type="NCBI Taxonomy" id="104777"/>
    <lineage>
        <taxon>Eukaryota</taxon>
        <taxon>Metazoa</taxon>
        <taxon>Spiralia</taxon>
        <taxon>Gnathifera</taxon>
        <taxon>Rotifera</taxon>
        <taxon>Eurotatoria</taxon>
        <taxon>Monogononta</taxon>
        <taxon>Pseudotrocha</taxon>
        <taxon>Ploima</taxon>
        <taxon>Brachionidae</taxon>
        <taxon>Brachionus</taxon>
    </lineage>
</organism>
<evidence type="ECO:0000313" key="2">
    <source>
        <dbReference type="Proteomes" id="UP000663879"/>
    </source>
</evidence>
<protein>
    <submittedName>
        <fullName evidence="1">Uncharacterized protein</fullName>
    </submittedName>
</protein>
<evidence type="ECO:0000313" key="1">
    <source>
        <dbReference type="EMBL" id="CAF0940291.1"/>
    </source>
</evidence>
<name>A0A814CBK8_9BILA</name>